<protein>
    <submittedName>
        <fullName evidence="2">Uncharacterized protein</fullName>
    </submittedName>
</protein>
<organism evidence="2 3">
    <name type="scientific">Mycena sanguinolenta</name>
    <dbReference type="NCBI Taxonomy" id="230812"/>
    <lineage>
        <taxon>Eukaryota</taxon>
        <taxon>Fungi</taxon>
        <taxon>Dikarya</taxon>
        <taxon>Basidiomycota</taxon>
        <taxon>Agaricomycotina</taxon>
        <taxon>Agaricomycetes</taxon>
        <taxon>Agaricomycetidae</taxon>
        <taxon>Agaricales</taxon>
        <taxon>Marasmiineae</taxon>
        <taxon>Mycenaceae</taxon>
        <taxon>Mycena</taxon>
    </lineage>
</organism>
<name>A0A8H6YBM3_9AGAR</name>
<gene>
    <name evidence="2" type="ORF">MSAN_01425600</name>
</gene>
<comment type="caution">
    <text evidence="2">The sequence shown here is derived from an EMBL/GenBank/DDBJ whole genome shotgun (WGS) entry which is preliminary data.</text>
</comment>
<proteinExistence type="predicted"/>
<reference evidence="2" key="1">
    <citation type="submission" date="2020-05" db="EMBL/GenBank/DDBJ databases">
        <title>Mycena genomes resolve the evolution of fungal bioluminescence.</title>
        <authorList>
            <person name="Tsai I.J."/>
        </authorList>
    </citation>
    <scope>NUCLEOTIDE SEQUENCE</scope>
    <source>
        <strain evidence="2">160909Yilan</strain>
    </source>
</reference>
<dbReference type="Proteomes" id="UP000623467">
    <property type="component" value="Unassembled WGS sequence"/>
</dbReference>
<evidence type="ECO:0000256" key="1">
    <source>
        <dbReference type="SAM" id="MobiDB-lite"/>
    </source>
</evidence>
<feature type="region of interest" description="Disordered" evidence="1">
    <location>
        <begin position="57"/>
        <end position="88"/>
    </location>
</feature>
<evidence type="ECO:0000313" key="3">
    <source>
        <dbReference type="Proteomes" id="UP000623467"/>
    </source>
</evidence>
<dbReference type="AlphaFoldDB" id="A0A8H6YBM3"/>
<accession>A0A8H6YBM3</accession>
<keyword evidence="3" id="KW-1185">Reference proteome</keyword>
<sequence length="168" mass="19353">MLPLNFCPPACKRGSLVLVRRIRTKSNRYFSPSAEREEEILLKRLETQVVRVKERLAKEEEAKRKSETKTPPKASSPPPIPTATPLNKHASSLWDELVNKDAQGKLAAYGIKSMDQLQEAYREADADMNRPPYPSVQRLKPRLRLAWETYQATLPQKFGMQRRKLPEK</sequence>
<dbReference type="OrthoDB" id="2864791at2759"/>
<feature type="compositionally biased region" description="Basic and acidic residues" evidence="1">
    <location>
        <begin position="57"/>
        <end position="70"/>
    </location>
</feature>
<dbReference type="EMBL" id="JACAZH010000011">
    <property type="protein sequence ID" value="KAF7355100.1"/>
    <property type="molecule type" value="Genomic_DNA"/>
</dbReference>
<evidence type="ECO:0000313" key="2">
    <source>
        <dbReference type="EMBL" id="KAF7355100.1"/>
    </source>
</evidence>